<keyword evidence="2" id="KW-1185">Reference proteome</keyword>
<evidence type="ECO:0008006" key="3">
    <source>
        <dbReference type="Google" id="ProtNLM"/>
    </source>
</evidence>
<evidence type="ECO:0000313" key="1">
    <source>
        <dbReference type="EMBL" id="MEM5446690.1"/>
    </source>
</evidence>
<sequence>MRKKTSKSMKTSSLQFRISLVCSDAVRIGTGIATAFLLTNGAATPSLASETSSTFRFALPGGAAILYGNASNPQAPLAERSWQQAVFYFPNGATFSLLPRTGKTNAGGAAIEPPSGSDISPSGQFVVIGRVESGTVSSGPGQAESVLSREYCPVIEIRTGCITADQTGAICGAGWQAGQPAQWGTEDQTNVMLKRDRPSASRLLRFISAGQPVRLVIDDDSGADNLLRCDPLSSINREAYQKIATALHAAGASNDARLIDAALSNANDGAAHTLESAVADDRHRAATVSAHNATLYTAPDDSHASRAYLVQNDTVTVLKQSPAGWAYVDYVTASGKHLVRWVKADQLSIEP</sequence>
<reference evidence="1 2" key="1">
    <citation type="submission" date="2024-01" db="EMBL/GenBank/DDBJ databases">
        <title>The diversity of rhizobia nodulating Mimosa spp. in eleven states of Brazil covering several biomes is determined by host plant, location, and edaphic factors.</title>
        <authorList>
            <person name="Rouws L."/>
            <person name="Barauna A."/>
            <person name="Beukes C."/>
            <person name="De Faria S.M."/>
            <person name="Gross E."/>
            <person name="Dos Reis Junior F.B."/>
            <person name="Simon M."/>
            <person name="Maluk M."/>
            <person name="Odee D.W."/>
            <person name="Kenicer G."/>
            <person name="Young J.P.W."/>
            <person name="Reis V.M."/>
            <person name="Zilli J."/>
            <person name="James E.K."/>
        </authorList>
    </citation>
    <scope>NUCLEOTIDE SEQUENCE [LARGE SCALE GENOMIC DNA]</scope>
    <source>
        <strain evidence="1 2">JPY164</strain>
    </source>
</reference>
<name>A0ABU9S5P8_9BURK</name>
<evidence type="ECO:0000313" key="2">
    <source>
        <dbReference type="Proteomes" id="UP001390669"/>
    </source>
</evidence>
<protein>
    <recommendedName>
        <fullName evidence="3">SH3 domain-containing protein</fullName>
    </recommendedName>
</protein>
<dbReference type="RefSeq" id="WP_406951419.1">
    <property type="nucleotide sequence ID" value="NZ_JAYMRW010000001.1"/>
</dbReference>
<gene>
    <name evidence="1" type="ORF">VSR33_04205</name>
</gene>
<dbReference type="Gene3D" id="2.30.30.40">
    <property type="entry name" value="SH3 Domains"/>
    <property type="match status" value="1"/>
</dbReference>
<dbReference type="Proteomes" id="UP001390669">
    <property type="component" value="Unassembled WGS sequence"/>
</dbReference>
<comment type="caution">
    <text evidence="1">The sequence shown here is derived from an EMBL/GenBank/DDBJ whole genome shotgun (WGS) entry which is preliminary data.</text>
</comment>
<dbReference type="EMBL" id="JAYMRW010000001">
    <property type="protein sequence ID" value="MEM5446690.1"/>
    <property type="molecule type" value="Genomic_DNA"/>
</dbReference>
<accession>A0ABU9S5P8</accession>
<proteinExistence type="predicted"/>
<organism evidence="1 2">
    <name type="scientific">Paraburkholderia guartelaensis</name>
    <dbReference type="NCBI Taxonomy" id="2546446"/>
    <lineage>
        <taxon>Bacteria</taxon>
        <taxon>Pseudomonadati</taxon>
        <taxon>Pseudomonadota</taxon>
        <taxon>Betaproteobacteria</taxon>
        <taxon>Burkholderiales</taxon>
        <taxon>Burkholderiaceae</taxon>
        <taxon>Paraburkholderia</taxon>
    </lineage>
</organism>